<feature type="compositionally biased region" description="Acidic residues" evidence="1">
    <location>
        <begin position="53"/>
        <end position="65"/>
    </location>
</feature>
<dbReference type="AlphaFoldDB" id="A0A7R9ZCQ9"/>
<accession>A0A7R9ZCQ9</accession>
<sequence length="583" mass="62135">MLATRARVSATAASAPWRARARRPGHRRPRRRATTTWTTTTTTAAAATPMVVENDDDDDDDDDDDARTTTSSRTTTAISLARTSYTRTSSSALTKQQPATGEVDLFARFCEAHAEHVARTLSNEEINDDDDDCGDGEDDENNNDASAQHVVRDARCMIYLRGSSEAGRMRLARVAAWPAARASSSSSSSSSSMDGVNDGISFSGDFDALDNDVDDTYGASAIDWDAPEETLASQKTFELPSSNAVVACLCYEDSLIGLIVCERGSTRGEGFTKKQKLSLEASARAFVAAWAIHRNNVVAVAAAYRSEQTVGAYVYESRQPLTALRTLGGMLKTYLKPDDPAGDMAEALVQQGDVLAELSQRLESALYPNLQAEYRGALYGGSMQQKADAFGNGGTSSSRLRISDSSAAASGSVLTDDGESVDFRGVANALHPKELCDVVPVVVTLLASSDVVATSAGVTVRVNFPEDDSSNDSRAVVHANPKDVRSALAQVIDAALVAAPRSAILDVVVERPYRRGDGVAIDVVVDASESDGVVFAKVNSPSFVIARRLVENAGGMFNLENDSRGERLRVAIRYPSPYDAAVA</sequence>
<feature type="region of interest" description="Disordered" evidence="1">
    <location>
        <begin position="121"/>
        <end position="145"/>
    </location>
</feature>
<dbReference type="GO" id="GO:0000155">
    <property type="term" value="F:phosphorelay sensor kinase activity"/>
    <property type="evidence" value="ECO:0007669"/>
    <property type="project" value="InterPro"/>
</dbReference>
<proteinExistence type="predicted"/>
<protein>
    <submittedName>
        <fullName evidence="2">Uncharacterized protein</fullName>
    </submittedName>
</protein>
<gene>
    <name evidence="2" type="ORF">OMED0937_LOCUS1</name>
</gene>
<feature type="compositionally biased region" description="Low complexity" evidence="1">
    <location>
        <begin position="34"/>
        <end position="49"/>
    </location>
</feature>
<dbReference type="InterPro" id="IPR003661">
    <property type="entry name" value="HisK_dim/P_dom"/>
</dbReference>
<feature type="region of interest" description="Disordered" evidence="1">
    <location>
        <begin position="1"/>
        <end position="75"/>
    </location>
</feature>
<evidence type="ECO:0000256" key="1">
    <source>
        <dbReference type="SAM" id="MobiDB-lite"/>
    </source>
</evidence>
<name>A0A7R9ZCQ9_9CHLO</name>
<evidence type="ECO:0000313" key="2">
    <source>
        <dbReference type="EMBL" id="CAD8318613.1"/>
    </source>
</evidence>
<organism evidence="2">
    <name type="scientific">Ostreococcus mediterraneus</name>
    <dbReference type="NCBI Taxonomy" id="1486918"/>
    <lineage>
        <taxon>Eukaryota</taxon>
        <taxon>Viridiplantae</taxon>
        <taxon>Chlorophyta</taxon>
        <taxon>Mamiellophyceae</taxon>
        <taxon>Mamiellales</taxon>
        <taxon>Bathycoccaceae</taxon>
        <taxon>Ostreococcus</taxon>
    </lineage>
</organism>
<reference evidence="2" key="1">
    <citation type="submission" date="2021-01" db="EMBL/GenBank/DDBJ databases">
        <authorList>
            <person name="Corre E."/>
            <person name="Pelletier E."/>
            <person name="Niang G."/>
            <person name="Scheremetjew M."/>
            <person name="Finn R."/>
            <person name="Kale V."/>
            <person name="Holt S."/>
            <person name="Cochrane G."/>
            <person name="Meng A."/>
            <person name="Brown T."/>
            <person name="Cohen L."/>
        </authorList>
    </citation>
    <scope>NUCLEOTIDE SEQUENCE</scope>
    <source>
        <strain evidence="2">Clade-D-RCC2593</strain>
    </source>
</reference>
<feature type="compositionally biased region" description="Acidic residues" evidence="1">
    <location>
        <begin position="125"/>
        <end position="142"/>
    </location>
</feature>
<dbReference type="EMBL" id="HBEE01000001">
    <property type="protein sequence ID" value="CAD8318613.1"/>
    <property type="molecule type" value="Transcribed_RNA"/>
</dbReference>
<feature type="compositionally biased region" description="Basic residues" evidence="1">
    <location>
        <begin position="19"/>
        <end position="33"/>
    </location>
</feature>
<dbReference type="CDD" id="cd00082">
    <property type="entry name" value="HisKA"/>
    <property type="match status" value="1"/>
</dbReference>
<feature type="compositionally biased region" description="Low complexity" evidence="1">
    <location>
        <begin position="1"/>
        <end position="18"/>
    </location>
</feature>